<proteinExistence type="predicted"/>
<gene>
    <name evidence="1" type="ORF">EXD82_02725</name>
</gene>
<reference evidence="1 2" key="1">
    <citation type="submission" date="2019-02" db="EMBL/GenBank/DDBJ databases">
        <title>Peptostreptococcaceae bacterium ZHW00191 nov., a new bacterium isolated from the human gut.</title>
        <authorList>
            <person name="Zhou H.-W."/>
            <person name="Chen X.-J."/>
        </authorList>
    </citation>
    <scope>NUCLEOTIDE SEQUENCE [LARGE SCALE GENOMIC DNA]</scope>
    <source>
        <strain evidence="1 2">ZHW00191</strain>
    </source>
</reference>
<organism evidence="1 2">
    <name type="scientific">Peptacetobacter hominis</name>
    <dbReference type="NCBI Taxonomy" id="2743610"/>
    <lineage>
        <taxon>Bacteria</taxon>
        <taxon>Bacillati</taxon>
        <taxon>Bacillota</taxon>
        <taxon>Clostridia</taxon>
        <taxon>Peptostreptococcales</taxon>
        <taxon>Peptostreptococcaceae</taxon>
        <taxon>Peptacetobacter</taxon>
    </lineage>
</organism>
<accession>A0A544QXD2</accession>
<dbReference type="RefSeq" id="WP_142535378.1">
    <property type="nucleotide sequence ID" value="NZ_SGJB01000003.1"/>
</dbReference>
<evidence type="ECO:0008006" key="3">
    <source>
        <dbReference type="Google" id="ProtNLM"/>
    </source>
</evidence>
<dbReference type="EMBL" id="SGJB01000003">
    <property type="protein sequence ID" value="TQQ85326.1"/>
    <property type="molecule type" value="Genomic_DNA"/>
</dbReference>
<keyword evidence="2" id="KW-1185">Reference proteome</keyword>
<dbReference type="OrthoDB" id="371169at2"/>
<evidence type="ECO:0000313" key="2">
    <source>
        <dbReference type="Proteomes" id="UP000317863"/>
    </source>
</evidence>
<dbReference type="Proteomes" id="UP000317863">
    <property type="component" value="Unassembled WGS sequence"/>
</dbReference>
<name>A0A544QXD2_9FIRM</name>
<sequence>MRDLYCMEIYKHFKGGYYYVLGVSTPTSDNSLRELFNPTNDCLFVATHTEKSGVPVYQDSEGDFMHSLAYEN</sequence>
<evidence type="ECO:0000313" key="1">
    <source>
        <dbReference type="EMBL" id="TQQ85326.1"/>
    </source>
</evidence>
<protein>
    <recommendedName>
        <fullName evidence="3">DUF1653 domain-containing protein</fullName>
    </recommendedName>
</protein>
<comment type="caution">
    <text evidence="1">The sequence shown here is derived from an EMBL/GenBank/DDBJ whole genome shotgun (WGS) entry which is preliminary data.</text>
</comment>
<dbReference type="AlphaFoldDB" id="A0A544QXD2"/>